<protein>
    <recommendedName>
        <fullName evidence="1">Ubiquitin-like domain-containing protein</fullName>
    </recommendedName>
</protein>
<dbReference type="Proteomes" id="UP000324222">
    <property type="component" value="Unassembled WGS sequence"/>
</dbReference>
<name>A0A5B7DXG5_PORTR</name>
<dbReference type="AlphaFoldDB" id="A0A5B7DXG5"/>
<accession>A0A5B7DXG5</accession>
<proteinExistence type="predicted"/>
<dbReference type="InterPro" id="IPR029071">
    <property type="entry name" value="Ubiquitin-like_domsf"/>
</dbReference>
<dbReference type="EMBL" id="VSRR010001561">
    <property type="protein sequence ID" value="MPC26148.1"/>
    <property type="molecule type" value="Genomic_DNA"/>
</dbReference>
<dbReference type="SUPFAM" id="SSF54236">
    <property type="entry name" value="Ubiquitin-like"/>
    <property type="match status" value="1"/>
</dbReference>
<dbReference type="InterPro" id="IPR000626">
    <property type="entry name" value="Ubiquitin-like_dom"/>
</dbReference>
<organism evidence="2 3">
    <name type="scientific">Portunus trituberculatus</name>
    <name type="common">Swimming crab</name>
    <name type="synonym">Neptunus trituberculatus</name>
    <dbReference type="NCBI Taxonomy" id="210409"/>
    <lineage>
        <taxon>Eukaryota</taxon>
        <taxon>Metazoa</taxon>
        <taxon>Ecdysozoa</taxon>
        <taxon>Arthropoda</taxon>
        <taxon>Crustacea</taxon>
        <taxon>Multicrustacea</taxon>
        <taxon>Malacostraca</taxon>
        <taxon>Eumalacostraca</taxon>
        <taxon>Eucarida</taxon>
        <taxon>Decapoda</taxon>
        <taxon>Pleocyemata</taxon>
        <taxon>Brachyura</taxon>
        <taxon>Eubrachyura</taxon>
        <taxon>Portunoidea</taxon>
        <taxon>Portunidae</taxon>
        <taxon>Portuninae</taxon>
        <taxon>Portunus</taxon>
    </lineage>
</organism>
<dbReference type="Gene3D" id="3.10.20.90">
    <property type="entry name" value="Phosphatidylinositol 3-kinase Catalytic Subunit, Chain A, domain 1"/>
    <property type="match status" value="1"/>
</dbReference>
<dbReference type="PROSITE" id="PS50053">
    <property type="entry name" value="UBIQUITIN_2"/>
    <property type="match status" value="1"/>
</dbReference>
<comment type="caution">
    <text evidence="2">The sequence shown here is derived from an EMBL/GenBank/DDBJ whole genome shotgun (WGS) entry which is preliminary data.</text>
</comment>
<evidence type="ECO:0000259" key="1">
    <source>
        <dbReference type="PROSITE" id="PS50053"/>
    </source>
</evidence>
<keyword evidence="3" id="KW-1185">Reference proteome</keyword>
<evidence type="ECO:0000313" key="2">
    <source>
        <dbReference type="EMBL" id="MPC26148.1"/>
    </source>
</evidence>
<gene>
    <name evidence="2" type="ORF">E2C01_019281</name>
</gene>
<feature type="domain" description="Ubiquitin-like" evidence="1">
    <location>
        <begin position="13"/>
        <end position="71"/>
    </location>
</feature>
<sequence>MGNINAVPRRIRMSVRVQVLPAGTVLTLTVPSDMTVRELKAVLALQLPGFPAPKMFIVQDYRVLQDHQVVGAVLAEGSIVVLTRADNTR</sequence>
<evidence type="ECO:0000313" key="3">
    <source>
        <dbReference type="Proteomes" id="UP000324222"/>
    </source>
</evidence>
<reference evidence="2 3" key="1">
    <citation type="submission" date="2019-05" db="EMBL/GenBank/DDBJ databases">
        <title>Another draft genome of Portunus trituberculatus and its Hox gene families provides insights of decapod evolution.</title>
        <authorList>
            <person name="Jeong J.-H."/>
            <person name="Song I."/>
            <person name="Kim S."/>
            <person name="Choi T."/>
            <person name="Kim D."/>
            <person name="Ryu S."/>
            <person name="Kim W."/>
        </authorList>
    </citation>
    <scope>NUCLEOTIDE SEQUENCE [LARGE SCALE GENOMIC DNA]</scope>
    <source>
        <tissue evidence="2">Muscle</tissue>
    </source>
</reference>